<protein>
    <submittedName>
        <fullName evidence="1">DUF742 domain-containing protein</fullName>
    </submittedName>
</protein>
<dbReference type="InterPro" id="IPR007995">
    <property type="entry name" value="DUF742"/>
</dbReference>
<name>A0ABP3EYT1_9ACTN</name>
<gene>
    <name evidence="1" type="ORF">GCM10010302_24120</name>
</gene>
<sequence length="120" mass="12604">MSDPGNKSWEDGSPERLYVITGGRSEPLGPTGLDLVTLIVATSGPRPGMQPEHSAIVRLCQSPLSVAEISAYLGLPVSVVTVLLADLLTAKRVISRAPVAPARLPDLALIEAVIDGLRKL</sequence>
<dbReference type="PANTHER" id="PTHR36221:SF1">
    <property type="entry name" value="DUF742 DOMAIN-CONTAINING PROTEIN"/>
    <property type="match status" value="1"/>
</dbReference>
<organism evidence="1 2">
    <name type="scientific">Streptomyces polychromogenes</name>
    <dbReference type="NCBI Taxonomy" id="67342"/>
    <lineage>
        <taxon>Bacteria</taxon>
        <taxon>Bacillati</taxon>
        <taxon>Actinomycetota</taxon>
        <taxon>Actinomycetes</taxon>
        <taxon>Kitasatosporales</taxon>
        <taxon>Streptomycetaceae</taxon>
        <taxon>Streptomyces</taxon>
    </lineage>
</organism>
<comment type="caution">
    <text evidence="1">The sequence shown here is derived from an EMBL/GenBank/DDBJ whole genome shotgun (WGS) entry which is preliminary data.</text>
</comment>
<dbReference type="RefSeq" id="WP_344157026.1">
    <property type="nucleotide sequence ID" value="NZ_BAAABV010000015.1"/>
</dbReference>
<evidence type="ECO:0000313" key="1">
    <source>
        <dbReference type="EMBL" id="GAA0285057.1"/>
    </source>
</evidence>
<dbReference type="Proteomes" id="UP001501867">
    <property type="component" value="Unassembled WGS sequence"/>
</dbReference>
<evidence type="ECO:0000313" key="2">
    <source>
        <dbReference type="Proteomes" id="UP001501867"/>
    </source>
</evidence>
<keyword evidence="2" id="KW-1185">Reference proteome</keyword>
<dbReference type="Pfam" id="PF05331">
    <property type="entry name" value="DUF742"/>
    <property type="match status" value="1"/>
</dbReference>
<dbReference type="EMBL" id="BAAABV010000015">
    <property type="protein sequence ID" value="GAA0285057.1"/>
    <property type="molecule type" value="Genomic_DNA"/>
</dbReference>
<accession>A0ABP3EYT1</accession>
<dbReference type="PANTHER" id="PTHR36221">
    <property type="entry name" value="DUF742 DOMAIN-CONTAINING PROTEIN"/>
    <property type="match status" value="1"/>
</dbReference>
<reference evidence="2" key="1">
    <citation type="journal article" date="2019" name="Int. J. Syst. Evol. Microbiol.">
        <title>The Global Catalogue of Microorganisms (GCM) 10K type strain sequencing project: providing services to taxonomists for standard genome sequencing and annotation.</title>
        <authorList>
            <consortium name="The Broad Institute Genomics Platform"/>
            <consortium name="The Broad Institute Genome Sequencing Center for Infectious Disease"/>
            <person name="Wu L."/>
            <person name="Ma J."/>
        </authorList>
    </citation>
    <scope>NUCLEOTIDE SEQUENCE [LARGE SCALE GENOMIC DNA]</scope>
    <source>
        <strain evidence="2">JCM 4505</strain>
    </source>
</reference>
<proteinExistence type="predicted"/>